<evidence type="ECO:0000256" key="2">
    <source>
        <dbReference type="SAM" id="SignalP"/>
    </source>
</evidence>
<keyword evidence="2" id="KW-0732">Signal</keyword>
<evidence type="ECO:0000256" key="1">
    <source>
        <dbReference type="SAM" id="MobiDB-lite"/>
    </source>
</evidence>
<dbReference type="Proteomes" id="UP000664859">
    <property type="component" value="Unassembled WGS sequence"/>
</dbReference>
<dbReference type="EMBL" id="JAFCMP010000445">
    <property type="protein sequence ID" value="KAG5179889.1"/>
    <property type="molecule type" value="Genomic_DNA"/>
</dbReference>
<comment type="caution">
    <text evidence="3">The sequence shown here is derived from an EMBL/GenBank/DDBJ whole genome shotgun (WGS) entry which is preliminary data.</text>
</comment>
<dbReference type="PROSITE" id="PS51257">
    <property type="entry name" value="PROKAR_LIPOPROTEIN"/>
    <property type="match status" value="1"/>
</dbReference>
<feature type="compositionally biased region" description="Basic and acidic residues" evidence="1">
    <location>
        <begin position="478"/>
        <end position="488"/>
    </location>
</feature>
<feature type="chain" id="PRO_5032888205" evidence="2">
    <location>
        <begin position="29"/>
        <end position="525"/>
    </location>
</feature>
<feature type="region of interest" description="Disordered" evidence="1">
    <location>
        <begin position="478"/>
        <end position="525"/>
    </location>
</feature>
<protein>
    <submittedName>
        <fullName evidence="3">Uncharacterized protein</fullName>
    </submittedName>
</protein>
<sequence>MLLPERCARGIPAVVAVVIACLVLLAQGHSLGLEDVPLRVRQRAAAPPRGAPGPVGAIVCKLPKEPYIANSTKTANNLARHLAECDGTHIDVKWHGTVRLDDTLVIGAGQSLRIWSKSASIPAVIDGQHKIILPRVGTGGFGDVHADNAYGGAIYSEGTLVCRSLRFAGNRASGGAIYNQNGTMMVTNSSFAGNKATERQPDHHTNIHTRMPRTLVTPVPAPVFVPDLTGNWLPLINRKRHCRCEATRQTPIDAVAPELSIKVYVQQRLPGINRPPHAARRITTKEDSAEQRQFPSTSGIHASAITCVTTTNQTTALEIWPAFCSAWSVNTLPLRFCVFLSCFCMWWITSGTGNSNASQKCGTMTAHSHGKGPSPEAELLLKTESAIVMEVLPYLPMVPPVQCAPQPSAEHAEGESSEVISKHVSQQNNAFASPRTCRKRGHSGSYDVRPIGIHHHSRRHQFSWPPEVVTCATGRYQEAKDAENERRKSQQRCMSTRAQQQQQQHQHGDGNGNKASPQLPCTLPS</sequence>
<reference evidence="3" key="1">
    <citation type="submission" date="2021-02" db="EMBL/GenBank/DDBJ databases">
        <title>First Annotated Genome of the Yellow-green Alga Tribonema minus.</title>
        <authorList>
            <person name="Mahan K.M."/>
        </authorList>
    </citation>
    <scope>NUCLEOTIDE SEQUENCE</scope>
    <source>
        <strain evidence="3">UTEX B ZZ1240</strain>
    </source>
</reference>
<gene>
    <name evidence="3" type="ORF">JKP88DRAFT_241851</name>
</gene>
<accession>A0A836CBS3</accession>
<dbReference type="AlphaFoldDB" id="A0A836CBS3"/>
<proteinExistence type="predicted"/>
<organism evidence="3 4">
    <name type="scientific">Tribonema minus</name>
    <dbReference type="NCBI Taxonomy" id="303371"/>
    <lineage>
        <taxon>Eukaryota</taxon>
        <taxon>Sar</taxon>
        <taxon>Stramenopiles</taxon>
        <taxon>Ochrophyta</taxon>
        <taxon>PX clade</taxon>
        <taxon>Xanthophyceae</taxon>
        <taxon>Tribonematales</taxon>
        <taxon>Tribonemataceae</taxon>
        <taxon>Tribonema</taxon>
    </lineage>
</organism>
<dbReference type="InterPro" id="IPR011050">
    <property type="entry name" value="Pectin_lyase_fold/virulence"/>
</dbReference>
<evidence type="ECO:0000313" key="4">
    <source>
        <dbReference type="Proteomes" id="UP000664859"/>
    </source>
</evidence>
<keyword evidence="4" id="KW-1185">Reference proteome</keyword>
<feature type="region of interest" description="Disordered" evidence="1">
    <location>
        <begin position="404"/>
        <end position="450"/>
    </location>
</feature>
<feature type="signal peptide" evidence="2">
    <location>
        <begin position="1"/>
        <end position="28"/>
    </location>
</feature>
<name>A0A836CBS3_9STRA</name>
<evidence type="ECO:0000313" key="3">
    <source>
        <dbReference type="EMBL" id="KAG5179889.1"/>
    </source>
</evidence>
<dbReference type="SUPFAM" id="SSF51126">
    <property type="entry name" value="Pectin lyase-like"/>
    <property type="match status" value="1"/>
</dbReference>